<name>A0A133VPQ9_9EURY</name>
<dbReference type="Proteomes" id="UP000070175">
    <property type="component" value="Unassembled WGS sequence"/>
</dbReference>
<accession>A0A133VPQ9</accession>
<dbReference type="AlphaFoldDB" id="A0A133VPQ9"/>
<sequence>MKPGKNGFRWGTDFRETLITFYKLNEWKGGYVTADDILNELWSPSEKAPKNLRMVILHQLQKFREKGWAELPEDASKCPKENCITEHGESAARYYMKNWEGE</sequence>
<protein>
    <submittedName>
        <fullName evidence="1">Uncharacterized protein</fullName>
    </submittedName>
</protein>
<evidence type="ECO:0000313" key="2">
    <source>
        <dbReference type="Proteomes" id="UP000070175"/>
    </source>
</evidence>
<gene>
    <name evidence="1" type="ORF">AKJ56_01365</name>
</gene>
<keyword evidence="2" id="KW-1185">Reference proteome</keyword>
<comment type="caution">
    <text evidence="1">The sequence shown here is derived from an EMBL/GenBank/DDBJ whole genome shotgun (WGS) entry which is preliminary data.</text>
</comment>
<proteinExistence type="predicted"/>
<reference evidence="1 2" key="1">
    <citation type="journal article" date="2016" name="Sci. Rep.">
        <title>Metabolic traits of an uncultured archaeal lineage -MSBL1- from brine pools of the Red Sea.</title>
        <authorList>
            <person name="Mwirichia R."/>
            <person name="Alam I."/>
            <person name="Rashid M."/>
            <person name="Vinu M."/>
            <person name="Ba-Alawi W."/>
            <person name="Anthony Kamau A."/>
            <person name="Kamanda Ngugi D."/>
            <person name="Goker M."/>
            <person name="Klenk H.P."/>
            <person name="Bajic V."/>
            <person name="Stingl U."/>
        </authorList>
    </citation>
    <scope>NUCLEOTIDE SEQUENCE [LARGE SCALE GENOMIC DNA]</scope>
    <source>
        <strain evidence="1">SCGC-AAA382N08</strain>
    </source>
</reference>
<evidence type="ECO:0000313" key="1">
    <source>
        <dbReference type="EMBL" id="KXB08429.1"/>
    </source>
</evidence>
<organism evidence="1 2">
    <name type="scientific">candidate division MSBL1 archaeon SCGC-AAA382N08</name>
    <dbReference type="NCBI Taxonomy" id="1698285"/>
    <lineage>
        <taxon>Archaea</taxon>
        <taxon>Methanobacteriati</taxon>
        <taxon>Methanobacteriota</taxon>
        <taxon>candidate division MSBL1</taxon>
    </lineage>
</organism>
<dbReference type="EMBL" id="LHYJ01000015">
    <property type="protein sequence ID" value="KXB08429.1"/>
    <property type="molecule type" value="Genomic_DNA"/>
</dbReference>